<feature type="region of interest" description="Disordered" evidence="1">
    <location>
        <begin position="31"/>
        <end position="62"/>
    </location>
</feature>
<accession>A0A9W4D023</accession>
<proteinExistence type="predicted"/>
<evidence type="ECO:0000313" key="2">
    <source>
        <dbReference type="EMBL" id="CAD6498810.1"/>
    </source>
</evidence>
<name>A0A9W4D023_BLUGR</name>
<evidence type="ECO:0000256" key="1">
    <source>
        <dbReference type="SAM" id="MobiDB-lite"/>
    </source>
</evidence>
<evidence type="ECO:0000313" key="3">
    <source>
        <dbReference type="Proteomes" id="UP000683417"/>
    </source>
</evidence>
<sequence length="103" mass="11710">MEKECSGAGVDFLALISEGVSRAIRGQKIYKSSMNEQEQKPSTQSDNKRTWASKAAAGNQSKENKRIIIWLDREHEARKADPFLLRQRVQRLIPDPSLVVDAW</sequence>
<gene>
    <name evidence="2" type="ORF">BGTH12_LOCUS168</name>
</gene>
<feature type="compositionally biased region" description="Polar residues" evidence="1">
    <location>
        <begin position="31"/>
        <end position="45"/>
    </location>
</feature>
<dbReference type="AlphaFoldDB" id="A0A9W4D023"/>
<protein>
    <submittedName>
        <fullName evidence="2">BgTH12-04469</fullName>
    </submittedName>
</protein>
<organism evidence="2 3">
    <name type="scientific">Blumeria graminis f. sp. triticale</name>
    <dbReference type="NCBI Taxonomy" id="1689686"/>
    <lineage>
        <taxon>Eukaryota</taxon>
        <taxon>Fungi</taxon>
        <taxon>Dikarya</taxon>
        <taxon>Ascomycota</taxon>
        <taxon>Pezizomycotina</taxon>
        <taxon>Leotiomycetes</taxon>
        <taxon>Erysiphales</taxon>
        <taxon>Erysiphaceae</taxon>
        <taxon>Blumeria</taxon>
    </lineage>
</organism>
<reference evidence="2" key="1">
    <citation type="submission" date="2020-10" db="EMBL/GenBank/DDBJ databases">
        <authorList>
            <person name="Muller C M."/>
        </authorList>
    </citation>
    <scope>NUCLEOTIDE SEQUENCE</scope>
    <source>
        <strain evidence="2">THUN-12</strain>
    </source>
</reference>
<comment type="caution">
    <text evidence="2">The sequence shown here is derived from an EMBL/GenBank/DDBJ whole genome shotgun (WGS) entry which is preliminary data.</text>
</comment>
<dbReference type="Proteomes" id="UP000683417">
    <property type="component" value="Unassembled WGS sequence"/>
</dbReference>
<dbReference type="EMBL" id="CAJHIT010000001">
    <property type="protein sequence ID" value="CAD6498810.1"/>
    <property type="molecule type" value="Genomic_DNA"/>
</dbReference>